<gene>
    <name evidence="2" type="ORF">HMPREF3293_01619</name>
</gene>
<keyword evidence="1" id="KW-0732">Signal</keyword>
<accession>A0A136Q436</accession>
<evidence type="ECO:0000313" key="2">
    <source>
        <dbReference type="EMBL" id="KXK65407.1"/>
    </source>
</evidence>
<dbReference type="OrthoDB" id="1826321at2"/>
<dbReference type="Proteomes" id="UP000070366">
    <property type="component" value="Unassembled WGS sequence"/>
</dbReference>
<sequence length="540" mass="60071">MKKILNMILICILCAVFLLAGCQPTPEKQAVVNRAEGIPQEALKETGAPAGDDAEERYEPVAYTVSQHWKEEISKSDYFTVQADVDVMVPQVEAFPVQKLEKDDLTQERVDGLVAYFTQPGSKFYQMPLPMTKAYYEDELVRLKEDLARVEAGGDGETPESIRGYIAETEEKWASAPEEVTPVETDTNFTYQYDYETGEANTSMGEDFIYVSVEDGSGLNKRISATRPGKNGYGSYFSYGDCSFENESRLVNQEQWYAEDQGKLQYIEDEPYKSEEAARLAEEAGRINSQKELYAQNNIDLDAMQDKAAGLLRELGITGVQVTVCEKALLGPLPEESSNEAAVNDQPGAYIEFTRQCGGVPCFNQTSGSWSDDMSMEGMYSAPFYPEQGSIVFDADGNVRMFSWSDASRVTEEVAGDSDILSFDEAKQKAADHLYWNNTTQYTDGYTEEDAKTKLRFEVEQADLVMAYINVKGEAELVMAVPAWRFKTQGYGTYLGEDGIMSGVESLYNKEEVFINALDGSPILMPGMERMMPGTGDEGA</sequence>
<organism evidence="2 3">
    <name type="scientific">Christensenella minuta</name>
    <dbReference type="NCBI Taxonomy" id="626937"/>
    <lineage>
        <taxon>Bacteria</taxon>
        <taxon>Bacillati</taxon>
        <taxon>Bacillota</taxon>
        <taxon>Clostridia</taxon>
        <taxon>Christensenellales</taxon>
        <taxon>Christensenellaceae</taxon>
        <taxon>Christensenella</taxon>
    </lineage>
</organism>
<dbReference type="STRING" id="626937.HMPREF3293_01619"/>
<evidence type="ECO:0000313" key="3">
    <source>
        <dbReference type="Proteomes" id="UP000070366"/>
    </source>
</evidence>
<dbReference type="AlphaFoldDB" id="A0A136Q436"/>
<dbReference type="KEGG" id="cmiu:B1H56_10945"/>
<name>A0A136Q436_9FIRM</name>
<feature type="signal peptide" evidence="1">
    <location>
        <begin position="1"/>
        <end position="20"/>
    </location>
</feature>
<dbReference type="EMBL" id="LSZW01000061">
    <property type="protein sequence ID" value="KXK65407.1"/>
    <property type="molecule type" value="Genomic_DNA"/>
</dbReference>
<dbReference type="RefSeq" id="WP_066519671.1">
    <property type="nucleotide sequence ID" value="NZ_CABMOF010000002.1"/>
</dbReference>
<evidence type="ECO:0000256" key="1">
    <source>
        <dbReference type="SAM" id="SignalP"/>
    </source>
</evidence>
<feature type="chain" id="PRO_5039145387" evidence="1">
    <location>
        <begin position="21"/>
        <end position="540"/>
    </location>
</feature>
<proteinExistence type="predicted"/>
<protein>
    <submittedName>
        <fullName evidence="2">Uncharacterized protein</fullName>
    </submittedName>
</protein>
<keyword evidence="3" id="KW-1185">Reference proteome</keyword>
<reference evidence="2 3" key="1">
    <citation type="submission" date="2016-02" db="EMBL/GenBank/DDBJ databases">
        <authorList>
            <person name="Wen L."/>
            <person name="He K."/>
            <person name="Yang H."/>
        </authorList>
    </citation>
    <scope>NUCLEOTIDE SEQUENCE [LARGE SCALE GENOMIC DNA]</scope>
    <source>
        <strain evidence="2 3">DSM 22607</strain>
    </source>
</reference>
<comment type="caution">
    <text evidence="2">The sequence shown here is derived from an EMBL/GenBank/DDBJ whole genome shotgun (WGS) entry which is preliminary data.</text>
</comment>
<dbReference type="PROSITE" id="PS51257">
    <property type="entry name" value="PROKAR_LIPOPROTEIN"/>
    <property type="match status" value="1"/>
</dbReference>